<dbReference type="SUPFAM" id="SSF52058">
    <property type="entry name" value="L domain-like"/>
    <property type="match status" value="2"/>
</dbReference>
<dbReference type="RefSeq" id="WP_074232262.1">
    <property type="nucleotide sequence ID" value="NZ_FSRQ01000006.1"/>
</dbReference>
<dbReference type="SMART" id="SM00369">
    <property type="entry name" value="LRR_TYP"/>
    <property type="match status" value="5"/>
</dbReference>
<accession>A0A1N6J5K2</accession>
<name>A0A1N6J5K2_9FLAO</name>
<dbReference type="PANTHER" id="PTHR47186">
    <property type="entry name" value="LEUCINE-RICH REPEAT-CONTAINING PROTEIN 57"/>
    <property type="match status" value="1"/>
</dbReference>
<organism evidence="4 5">
    <name type="scientific">Chryseobacterium scophthalmum</name>
    <dbReference type="NCBI Taxonomy" id="59733"/>
    <lineage>
        <taxon>Bacteria</taxon>
        <taxon>Pseudomonadati</taxon>
        <taxon>Bacteroidota</taxon>
        <taxon>Flavobacteriia</taxon>
        <taxon>Flavobacteriales</taxon>
        <taxon>Weeksellaceae</taxon>
        <taxon>Chryseobacterium group</taxon>
        <taxon>Chryseobacterium</taxon>
    </lineage>
</organism>
<dbReference type="Proteomes" id="UP000184782">
    <property type="component" value="Unassembled WGS sequence"/>
</dbReference>
<dbReference type="STRING" id="59733.SAMN05421769_4116"/>
<dbReference type="SUPFAM" id="SSF52047">
    <property type="entry name" value="RNI-like"/>
    <property type="match status" value="1"/>
</dbReference>
<dbReference type="Gene3D" id="3.80.10.10">
    <property type="entry name" value="Ribonuclease Inhibitor"/>
    <property type="match status" value="3"/>
</dbReference>
<dbReference type="InterPro" id="IPR003591">
    <property type="entry name" value="Leu-rich_rpt_typical-subtyp"/>
</dbReference>
<dbReference type="InterPro" id="IPR001611">
    <property type="entry name" value="Leu-rich_rpt"/>
</dbReference>
<evidence type="ECO:0000256" key="1">
    <source>
        <dbReference type="ARBA" id="ARBA00022614"/>
    </source>
</evidence>
<reference evidence="5" key="1">
    <citation type="submission" date="2016-12" db="EMBL/GenBank/DDBJ databases">
        <authorList>
            <person name="Varghese N."/>
            <person name="Submissions S."/>
        </authorList>
    </citation>
    <scope>NUCLEOTIDE SEQUENCE [LARGE SCALE GENOMIC DNA]</scope>
    <source>
        <strain evidence="5">DSM 16779</strain>
    </source>
</reference>
<evidence type="ECO:0000256" key="2">
    <source>
        <dbReference type="ARBA" id="ARBA00022737"/>
    </source>
</evidence>
<evidence type="ECO:0000313" key="4">
    <source>
        <dbReference type="EMBL" id="SIO39439.1"/>
    </source>
</evidence>
<protein>
    <submittedName>
        <fullName evidence="4">Leucine-rich repeat (LRR) protein</fullName>
    </submittedName>
</protein>
<dbReference type="PROSITE" id="PS51450">
    <property type="entry name" value="LRR"/>
    <property type="match status" value="2"/>
</dbReference>
<keyword evidence="1" id="KW-0433">Leucine-rich repeat</keyword>
<dbReference type="AlphaFoldDB" id="A0A1N6J5K2"/>
<proteinExistence type="predicted"/>
<keyword evidence="5" id="KW-1185">Reference proteome</keyword>
<evidence type="ECO:0000313" key="5">
    <source>
        <dbReference type="Proteomes" id="UP000184782"/>
    </source>
</evidence>
<dbReference type="InterPro" id="IPR032675">
    <property type="entry name" value="LRR_dom_sf"/>
</dbReference>
<dbReference type="Pfam" id="PF23598">
    <property type="entry name" value="LRR_14"/>
    <property type="match status" value="2"/>
</dbReference>
<feature type="domain" description="Disease resistance R13L4/SHOC-2-like LRR" evidence="3">
    <location>
        <begin position="106"/>
        <end position="221"/>
    </location>
</feature>
<evidence type="ECO:0000259" key="3">
    <source>
        <dbReference type="Pfam" id="PF23598"/>
    </source>
</evidence>
<dbReference type="InterPro" id="IPR055414">
    <property type="entry name" value="LRR_R13L4/SHOC2-like"/>
</dbReference>
<sequence length="624" mass="71656">MKNIISLIETWDSAHITTALAELKTDKALENNIITRYESLLQAIGGKTLKSLAHLPKKWGKLNNEKKAAVIEAFPADAVFFTNILDLNAKLRVDAWRDSHYSHQIPNSLSGIPNLKNVTELHLKHQQWETLPVEIGEMENLEVLNVSCNKLRELPDFILKLKKLRVLNLKQNYGLKTIPDISELTNLENVDFVYTDIKTLSEGFFNLKNLKEINTAESDLDKDTAIMRRLIKTFPNAEIYTNARKAIELEDNVDEDEFLNKEKIDISEYNLNYLPENLFRANAVKHLKIRCWNLKELSDNFDALQTLETLALDIGYDVAIIPSSIFRLKNLKELTIKGSGINSLPDNMEGLGNLEHLEMEHLQIKALPNSFKQLKNLRSFKIKYGTFDIFDAIAGLTNLEKIELEDYNTPFIIAAPLTQLINLRELRIRANQKITDAIFHLPKSIKKLRLRDNTRKDEETKLSLGKVLNHFDQATELDFEHIDFSDISEPILPNNSLNTLSLDYAKMTKLPDSFSNLTSLTYFRMFACSLEKLNPVLYDCHNLQNIRLSNAKFQSIPTGISKLQNLKHIGFECSDIEILPDDILDMKNLEKISLENCPLYKNKDFKTLIKKKIKGIKIVKGWYD</sequence>
<feature type="domain" description="Disease resistance R13L4/SHOC-2-like LRR" evidence="3">
    <location>
        <begin position="331"/>
        <end position="523"/>
    </location>
</feature>
<gene>
    <name evidence="4" type="ORF">SAMN05421769_4116</name>
</gene>
<dbReference type="EMBL" id="FSRQ01000006">
    <property type="protein sequence ID" value="SIO39439.1"/>
    <property type="molecule type" value="Genomic_DNA"/>
</dbReference>
<dbReference type="PANTHER" id="PTHR47186:SF61">
    <property type="entry name" value="LEUCINE-RICH REPEAT-CONTAINING PROTEIN 57-RELATED"/>
    <property type="match status" value="1"/>
</dbReference>
<keyword evidence="2" id="KW-0677">Repeat</keyword>
<dbReference type="OrthoDB" id="1334181at2"/>